<protein>
    <recommendedName>
        <fullName evidence="5">Excisionase</fullName>
    </recommendedName>
</protein>
<dbReference type="EMBL" id="CP009288">
    <property type="protein sequence ID" value="AIQ12511.1"/>
    <property type="molecule type" value="Genomic_DNA"/>
</dbReference>
<evidence type="ECO:0000313" key="4">
    <source>
        <dbReference type="Proteomes" id="UP000029409"/>
    </source>
</evidence>
<evidence type="ECO:0000313" key="3">
    <source>
        <dbReference type="EMBL" id="AIQ12511.1"/>
    </source>
</evidence>
<dbReference type="InterPro" id="IPR010093">
    <property type="entry name" value="SinI_DNA-bd"/>
</dbReference>
<dbReference type="AlphaFoldDB" id="A0A089HKN2"/>
<dbReference type="RefSeq" id="WP_042206358.1">
    <property type="nucleotide sequence ID" value="NZ_CP009288.1"/>
</dbReference>
<dbReference type="eggNOG" id="COG1910">
    <property type="taxonomic scope" value="Bacteria"/>
</dbReference>
<feature type="domain" description="PBP" evidence="1">
    <location>
        <begin position="202"/>
        <end position="264"/>
    </location>
</feature>
<name>A0A089HKN2_PAEDU</name>
<feature type="domain" description="PBP" evidence="1">
    <location>
        <begin position="116"/>
        <end position="201"/>
    </location>
</feature>
<feature type="domain" description="Helix-turn-helix" evidence="2">
    <location>
        <begin position="6"/>
        <end position="51"/>
    </location>
</feature>
<dbReference type="PANTHER" id="PTHR38431">
    <property type="entry name" value="BLL2305 PROTEIN"/>
    <property type="match status" value="1"/>
</dbReference>
<dbReference type="KEGG" id="pdu:PDUR_11825"/>
<dbReference type="OrthoDB" id="9805928at2"/>
<reference evidence="3 4" key="1">
    <citation type="submission" date="2014-08" db="EMBL/GenBank/DDBJ databases">
        <title>Comparative genomics of the Paenibacillus odorifer group.</title>
        <authorList>
            <person name="den Bakker H.C."/>
            <person name="Tsai Y.-C."/>
            <person name="Martin N."/>
            <person name="Korlach J."/>
            <person name="Wiedmann M."/>
        </authorList>
    </citation>
    <scope>NUCLEOTIDE SEQUENCE [LARGE SCALE GENOMIC DNA]</scope>
    <source>
        <strain evidence="3 4">DSM 1735</strain>
    </source>
</reference>
<dbReference type="STRING" id="44251.PDUR_11825"/>
<dbReference type="Proteomes" id="UP000029409">
    <property type="component" value="Chromosome"/>
</dbReference>
<keyword evidence="4" id="KW-1185">Reference proteome</keyword>
<dbReference type="Pfam" id="PF12728">
    <property type="entry name" value="HTH_17"/>
    <property type="match status" value="1"/>
</dbReference>
<dbReference type="NCBIfam" id="TIGR01764">
    <property type="entry name" value="excise"/>
    <property type="match status" value="1"/>
</dbReference>
<evidence type="ECO:0008006" key="5">
    <source>
        <dbReference type="Google" id="ProtNLM"/>
    </source>
</evidence>
<dbReference type="PANTHER" id="PTHR38431:SF1">
    <property type="entry name" value="BLL2305 PROTEIN"/>
    <property type="match status" value="1"/>
</dbReference>
<dbReference type="InterPro" id="IPR024370">
    <property type="entry name" value="PBP_domain"/>
</dbReference>
<evidence type="ECO:0000259" key="1">
    <source>
        <dbReference type="Pfam" id="PF12727"/>
    </source>
</evidence>
<dbReference type="SUPFAM" id="SSF53850">
    <property type="entry name" value="Periplasmic binding protein-like II"/>
    <property type="match status" value="1"/>
</dbReference>
<evidence type="ECO:0000259" key="2">
    <source>
        <dbReference type="Pfam" id="PF12728"/>
    </source>
</evidence>
<accession>A0A089HKN2</accession>
<proteinExistence type="predicted"/>
<sequence>MTQDTFYTIDEVAKLLRVSKLKVYDMVKKRELPSFRVGRQIRIDSTDFSRYKDIAKETAAEQYKPSDTNQYTAEWFNNRPRPFVIAGEDMSLDLVARYMTKGREGFRPLRYCGAGLANLRSLYRGEVDMVGCHLFDFESGEYNIPYVKRLLMGVPVLVIRLSRQYRGIYVQRGNPLRIQNSNDLAREDICYYARNSGSGTNLESTDLEAALQVANGAADASIGIESCAFKANVDFVPLTEELHDLVILRTPQNLKLIGEVADIIRSEPFRKELSVIGGYDLTESGRVVYEAI</sequence>
<organism evidence="3 4">
    <name type="scientific">Paenibacillus durus</name>
    <name type="common">Paenibacillus azotofixans</name>
    <dbReference type="NCBI Taxonomy" id="44251"/>
    <lineage>
        <taxon>Bacteria</taxon>
        <taxon>Bacillati</taxon>
        <taxon>Bacillota</taxon>
        <taxon>Bacilli</taxon>
        <taxon>Bacillales</taxon>
        <taxon>Paenibacillaceae</taxon>
        <taxon>Paenibacillus</taxon>
    </lineage>
</organism>
<gene>
    <name evidence="3" type="ORF">PDUR_11825</name>
</gene>
<dbReference type="GO" id="GO:0003677">
    <property type="term" value="F:DNA binding"/>
    <property type="evidence" value="ECO:0007669"/>
    <property type="project" value="InterPro"/>
</dbReference>
<dbReference type="InterPro" id="IPR041657">
    <property type="entry name" value="HTH_17"/>
</dbReference>
<dbReference type="Pfam" id="PF12727">
    <property type="entry name" value="PBP_like"/>
    <property type="match status" value="2"/>
</dbReference>